<feature type="domain" description="VWFA" evidence="2">
    <location>
        <begin position="285"/>
        <end position="464"/>
    </location>
</feature>
<dbReference type="PROSITE" id="PS51468">
    <property type="entry name" value="VIT"/>
    <property type="match status" value="1"/>
</dbReference>
<dbReference type="InterPro" id="IPR002035">
    <property type="entry name" value="VWF_A"/>
</dbReference>
<feature type="region of interest" description="Disordered" evidence="1">
    <location>
        <begin position="566"/>
        <end position="596"/>
    </location>
</feature>
<dbReference type="Pfam" id="PF08487">
    <property type="entry name" value="VIT"/>
    <property type="match status" value="1"/>
</dbReference>
<dbReference type="SMART" id="SM00327">
    <property type="entry name" value="VWA"/>
    <property type="match status" value="1"/>
</dbReference>
<evidence type="ECO:0000259" key="2">
    <source>
        <dbReference type="PROSITE" id="PS50234"/>
    </source>
</evidence>
<dbReference type="InterPro" id="IPR013694">
    <property type="entry name" value="VIT"/>
</dbReference>
<dbReference type="SUPFAM" id="SSF53300">
    <property type="entry name" value="vWA-like"/>
    <property type="match status" value="1"/>
</dbReference>
<dbReference type="Gene3D" id="3.40.50.410">
    <property type="entry name" value="von Willebrand factor, type A domain"/>
    <property type="match status" value="1"/>
</dbReference>
<evidence type="ECO:0000259" key="3">
    <source>
        <dbReference type="PROSITE" id="PS51468"/>
    </source>
</evidence>
<dbReference type="SMART" id="SM00609">
    <property type="entry name" value="VIT"/>
    <property type="match status" value="1"/>
</dbReference>
<dbReference type="Pfam" id="PF13768">
    <property type="entry name" value="VWA_3"/>
    <property type="match status" value="1"/>
</dbReference>
<dbReference type="PROSITE" id="PS50234">
    <property type="entry name" value="VWFA"/>
    <property type="match status" value="1"/>
</dbReference>
<accession>A0AAJ7UIY9</accession>
<dbReference type="AlphaFoldDB" id="A0AAJ7UIY9"/>
<evidence type="ECO:0000256" key="1">
    <source>
        <dbReference type="SAM" id="MobiDB-lite"/>
    </source>
</evidence>
<reference evidence="5" key="1">
    <citation type="submission" date="2025-08" db="UniProtKB">
        <authorList>
            <consortium name="RefSeq"/>
        </authorList>
    </citation>
    <scope>IDENTIFICATION</scope>
    <source>
        <tissue evidence="5">Sperm</tissue>
    </source>
</reference>
<dbReference type="PANTHER" id="PTHR45737">
    <property type="entry name" value="VON WILLEBRAND FACTOR A DOMAIN-CONTAINING PROTEIN 5A"/>
    <property type="match status" value="1"/>
</dbReference>
<dbReference type="KEGG" id="pmrn:116958567"/>
<sequence length="883" mass="94435">MNCGLIFVHEYQEKAVPLKAVSVEASVQGFVASVRATLSYLNAEAFPVEASFLFPLDDDSAVHAFSASLNGRHIDAVIKEKEKAKEEYDDAMSSGHTAFLLSEDRGDVFQCMLGNLGAGEGAELRVEFVSELAVEPDGAVRFCLPTVLNPRYTPPGSSSADSALPFVPFVSCSQPLPYSMAFHLRAEAPGGIADVTSACNLGPVSFSGPGNSVAQVSLGEGFKMDRDVELFVHPIQKHRPFALLEAGDTAKASLMSDTVAMLNFFPDAGETKSTKGAEALTQKGEFIFVVDCSGSMECPMVNDGSGGRETRIHSAKETLMLLLKSLPLGCFFNVYAFGSSYNSFFPETREYSQASMDEALKLVKGMSANLGGTEILEPLVAIYRSACRPEHPRQLMVLTDGEVSNTRDVISLVKKNASKHRCFSFGIGDGASTELIKGIAASGGGTAEFITGKERLQGKVLKALKCALQPTLTSVSLSWSLPPGLSAIVVPEVPRSIFLGQRTILYAQLAGTAPAAPWQGEAVLKYCLHGESVENRVPVTSQTANPGEPRATLHWLAAKAMIRHLVSGPNAPDSTPAPGDAEQQKKEEAEAKSRRERVVALSVESGVVSPYTAFVGVDTDSRQPLGAAMQERPTPRHHFFGGSGFGVVCDSSSYSMDVVDAAPNRGAMQSMGVLASPMMSAPVAKQRSKRSVFGGMIASFKKSLPQQTAPNLGAMRHKRISASPMMSAPVASRCYSNSARRSMPTMIFNSPCRSFDLHGPGDGQEAMECDYFAPEAPAELPFLELVDLQRAHGAWELSAQLASVVQSSEGALRKEAPVGVSDEVWATVVALVWLHALAPDHYDEWELLALKASAWLRGQAVDLTLCVKAANQLLKTNVDAAKL</sequence>
<feature type="domain" description="VIT" evidence="3">
    <location>
        <begin position="2"/>
        <end position="130"/>
    </location>
</feature>
<feature type="compositionally biased region" description="Basic and acidic residues" evidence="1">
    <location>
        <begin position="582"/>
        <end position="596"/>
    </location>
</feature>
<gene>
    <name evidence="5" type="primary">LOC116958567</name>
</gene>
<dbReference type="InterPro" id="IPR036465">
    <property type="entry name" value="vWFA_dom_sf"/>
</dbReference>
<organism evidence="4 5">
    <name type="scientific">Petromyzon marinus</name>
    <name type="common">Sea lamprey</name>
    <dbReference type="NCBI Taxonomy" id="7757"/>
    <lineage>
        <taxon>Eukaryota</taxon>
        <taxon>Metazoa</taxon>
        <taxon>Chordata</taxon>
        <taxon>Craniata</taxon>
        <taxon>Vertebrata</taxon>
        <taxon>Cyclostomata</taxon>
        <taxon>Hyperoartia</taxon>
        <taxon>Petromyzontiformes</taxon>
        <taxon>Petromyzontidae</taxon>
        <taxon>Petromyzon</taxon>
    </lineage>
</organism>
<evidence type="ECO:0000313" key="4">
    <source>
        <dbReference type="Proteomes" id="UP001318040"/>
    </source>
</evidence>
<proteinExistence type="predicted"/>
<evidence type="ECO:0000313" key="5">
    <source>
        <dbReference type="RefSeq" id="XP_032837159.1"/>
    </source>
</evidence>
<dbReference type="RefSeq" id="XP_032837159.1">
    <property type="nucleotide sequence ID" value="XM_032981268.1"/>
</dbReference>
<dbReference type="PANTHER" id="PTHR45737:SF6">
    <property type="entry name" value="VON WILLEBRAND FACTOR A DOMAIN-CONTAINING PROTEIN 5A"/>
    <property type="match status" value="1"/>
</dbReference>
<dbReference type="Proteomes" id="UP001318040">
    <property type="component" value="Chromosome 80"/>
</dbReference>
<keyword evidence="4" id="KW-1185">Reference proteome</keyword>
<protein>
    <submittedName>
        <fullName evidence="5">von Willebrand factor A domain-containing protein 5A-like isoform X1</fullName>
    </submittedName>
</protein>
<name>A0AAJ7UIY9_PETMA</name>